<dbReference type="EMBL" id="GL883119">
    <property type="protein sequence ID" value="EGG04290.1"/>
    <property type="molecule type" value="Genomic_DNA"/>
</dbReference>
<sequence>MLSSTFLKMIVISLSATATAIAQTYRLSCDPEVQNPAGCFDYGYCAAGGFFMSCAGPPADCQSGHSYCSEKCNCIRN</sequence>
<dbReference type="AlphaFoldDB" id="F4RTN6"/>
<evidence type="ECO:0000313" key="3">
    <source>
        <dbReference type="Proteomes" id="UP000001072"/>
    </source>
</evidence>
<gene>
    <name evidence="2" type="ORF">MELLADRAFT_37534</name>
</gene>
<reference evidence="3" key="1">
    <citation type="journal article" date="2011" name="Proc. Natl. Acad. Sci. U.S.A.">
        <title>Obligate biotrophy features unraveled by the genomic analysis of rust fungi.</title>
        <authorList>
            <person name="Duplessis S."/>
            <person name="Cuomo C.A."/>
            <person name="Lin Y.-C."/>
            <person name="Aerts A."/>
            <person name="Tisserant E."/>
            <person name="Veneault-Fourrey C."/>
            <person name="Joly D.L."/>
            <person name="Hacquard S."/>
            <person name="Amselem J."/>
            <person name="Cantarel B.L."/>
            <person name="Chiu R."/>
            <person name="Coutinho P.M."/>
            <person name="Feau N."/>
            <person name="Field M."/>
            <person name="Frey P."/>
            <person name="Gelhaye E."/>
            <person name="Goldberg J."/>
            <person name="Grabherr M.G."/>
            <person name="Kodira C.D."/>
            <person name="Kohler A."/>
            <person name="Kuees U."/>
            <person name="Lindquist E.A."/>
            <person name="Lucas S.M."/>
            <person name="Mago R."/>
            <person name="Mauceli E."/>
            <person name="Morin E."/>
            <person name="Murat C."/>
            <person name="Pangilinan J.L."/>
            <person name="Park R."/>
            <person name="Pearson M."/>
            <person name="Quesneville H."/>
            <person name="Rouhier N."/>
            <person name="Sakthikumar S."/>
            <person name="Salamov A.A."/>
            <person name="Schmutz J."/>
            <person name="Selles B."/>
            <person name="Shapiro H."/>
            <person name="Tanguay P."/>
            <person name="Tuskan G.A."/>
            <person name="Henrissat B."/>
            <person name="Van de Peer Y."/>
            <person name="Rouze P."/>
            <person name="Ellis J.G."/>
            <person name="Dodds P.N."/>
            <person name="Schein J.E."/>
            <person name="Zhong S."/>
            <person name="Hamelin R.C."/>
            <person name="Grigoriev I.V."/>
            <person name="Szabo L.J."/>
            <person name="Martin F."/>
        </authorList>
    </citation>
    <scope>NUCLEOTIDE SEQUENCE [LARGE SCALE GENOMIC DNA]</scope>
    <source>
        <strain evidence="3">98AG31 / pathotype 3-4-7</strain>
    </source>
</reference>
<dbReference type="KEGG" id="mlr:MELLADRAFT_37534"/>
<name>F4RTN6_MELLP</name>
<dbReference type="Proteomes" id="UP000001072">
    <property type="component" value="Unassembled WGS sequence"/>
</dbReference>
<dbReference type="VEuPathDB" id="FungiDB:MELLADRAFT_37534"/>
<feature type="signal peptide" evidence="1">
    <location>
        <begin position="1"/>
        <end position="22"/>
    </location>
</feature>
<evidence type="ECO:0000313" key="2">
    <source>
        <dbReference type="EMBL" id="EGG04290.1"/>
    </source>
</evidence>
<dbReference type="GeneID" id="18927651"/>
<keyword evidence="1" id="KW-0732">Signal</keyword>
<protein>
    <submittedName>
        <fullName evidence="2">Secreted protein</fullName>
    </submittedName>
</protein>
<feature type="chain" id="PRO_5003321782" evidence="1">
    <location>
        <begin position="23"/>
        <end position="77"/>
    </location>
</feature>
<accession>F4RTN6</accession>
<dbReference type="RefSeq" id="XP_007412419.1">
    <property type="nucleotide sequence ID" value="XM_007412357.1"/>
</dbReference>
<organism evidence="3">
    <name type="scientific">Melampsora larici-populina (strain 98AG31 / pathotype 3-4-7)</name>
    <name type="common">Poplar leaf rust fungus</name>
    <dbReference type="NCBI Taxonomy" id="747676"/>
    <lineage>
        <taxon>Eukaryota</taxon>
        <taxon>Fungi</taxon>
        <taxon>Dikarya</taxon>
        <taxon>Basidiomycota</taxon>
        <taxon>Pucciniomycotina</taxon>
        <taxon>Pucciniomycetes</taxon>
        <taxon>Pucciniales</taxon>
        <taxon>Melampsoraceae</taxon>
        <taxon>Melampsora</taxon>
    </lineage>
</organism>
<dbReference type="InParanoid" id="F4RTN6"/>
<evidence type="ECO:0000256" key="1">
    <source>
        <dbReference type="SAM" id="SignalP"/>
    </source>
</evidence>
<dbReference type="HOGENOM" id="CLU_2655010_0_0_1"/>
<keyword evidence="3" id="KW-1185">Reference proteome</keyword>
<proteinExistence type="predicted"/>